<sequence length="310" mass="34976">EPDPGEKKDPGKPPKPTELAAVSQKNITPEAAAGKTSYRSPRSAKSPNATGSQSKRRSWRRSSLKGTKRRKSLPPFHQDVTGQCCSALLQRLLRSVEWVGRVLEGHRNIERVGLEWSLTVIEPWDHRMGWVGRVLEGHRAIGFYSGLVGSLKDHFHLCFRVPSDSISDESVGKAKEYITRFSDECQAWDELLQRYHKDAEEMSRQLEECKSKQGRAEPPNYLQTSQAEVLSTKPNYQRILDEQGEVLSSMELVLDELQQAAKLLRAFSEDSGQYLRGLSEQLASQTFRQLENSPVRKLIAAPERKAPPEG</sequence>
<accession>A0A7K9Y6P1</accession>
<dbReference type="GO" id="GO:0007059">
    <property type="term" value="P:chromosome segregation"/>
    <property type="evidence" value="ECO:0007669"/>
    <property type="project" value="InterPro"/>
</dbReference>
<name>A0A7K9Y6P1_9GALL</name>
<feature type="compositionally biased region" description="Basic and acidic residues" evidence="1">
    <location>
        <begin position="1"/>
        <end position="12"/>
    </location>
</feature>
<protein>
    <submittedName>
        <fullName evidence="2">DSN1 protein</fullName>
    </submittedName>
</protein>
<proteinExistence type="predicted"/>
<reference evidence="2 3" key="1">
    <citation type="submission" date="2019-09" db="EMBL/GenBank/DDBJ databases">
        <title>Bird 10,000 Genomes (B10K) Project - Family phase.</title>
        <authorList>
            <person name="Zhang G."/>
        </authorList>
    </citation>
    <scope>NUCLEOTIDE SEQUENCE [LARGE SCALE GENOMIC DNA]</scope>
    <source>
        <strain evidence="2">B10K-DU-001-53</strain>
        <tissue evidence="2">Muscle</tissue>
    </source>
</reference>
<dbReference type="Pfam" id="PF08202">
    <property type="entry name" value="MIS13"/>
    <property type="match status" value="1"/>
</dbReference>
<dbReference type="PANTHER" id="PTHR14778:SF2">
    <property type="entry name" value="KINETOCHORE-ASSOCIATED PROTEIN DSN1 HOMOLOG"/>
    <property type="match status" value="1"/>
</dbReference>
<dbReference type="Proteomes" id="UP000522663">
    <property type="component" value="Unassembled WGS sequence"/>
</dbReference>
<dbReference type="OrthoDB" id="10044040at2759"/>
<organism evidence="2 3">
    <name type="scientific">Odontophorus gujanensis</name>
    <name type="common">marbled wood quail</name>
    <dbReference type="NCBI Taxonomy" id="886794"/>
    <lineage>
        <taxon>Eukaryota</taxon>
        <taxon>Metazoa</taxon>
        <taxon>Chordata</taxon>
        <taxon>Craniata</taxon>
        <taxon>Vertebrata</taxon>
        <taxon>Euteleostomi</taxon>
        <taxon>Archelosauria</taxon>
        <taxon>Archosauria</taxon>
        <taxon>Dinosauria</taxon>
        <taxon>Saurischia</taxon>
        <taxon>Theropoda</taxon>
        <taxon>Coelurosauria</taxon>
        <taxon>Aves</taxon>
        <taxon>Neognathae</taxon>
        <taxon>Galloanserae</taxon>
        <taxon>Galliformes</taxon>
        <taxon>Odontophoridae</taxon>
        <taxon>Odontophorus</taxon>
    </lineage>
</organism>
<comment type="caution">
    <text evidence="2">The sequence shown here is derived from an EMBL/GenBank/DDBJ whole genome shotgun (WGS) entry which is preliminary data.</text>
</comment>
<dbReference type="GO" id="GO:0000444">
    <property type="term" value="C:MIS12/MIND type complex"/>
    <property type="evidence" value="ECO:0007669"/>
    <property type="project" value="InterPro"/>
</dbReference>
<feature type="non-terminal residue" evidence="2">
    <location>
        <position position="1"/>
    </location>
</feature>
<dbReference type="PANTHER" id="PTHR14778">
    <property type="entry name" value="KINETOCHORE-ASSOCIATED PROTEIN DSN1 HOMOLOG"/>
    <property type="match status" value="1"/>
</dbReference>
<gene>
    <name evidence="2" type="primary">Dsn1</name>
    <name evidence="2" type="ORF">ODOGUJ_R01436</name>
</gene>
<feature type="non-terminal residue" evidence="2">
    <location>
        <position position="310"/>
    </location>
</feature>
<keyword evidence="3" id="KW-1185">Reference proteome</keyword>
<evidence type="ECO:0000313" key="2">
    <source>
        <dbReference type="EMBL" id="NXJ04181.1"/>
    </source>
</evidence>
<dbReference type="InterPro" id="IPR013218">
    <property type="entry name" value="Dsn1/Mis13"/>
</dbReference>
<feature type="compositionally biased region" description="Basic residues" evidence="1">
    <location>
        <begin position="54"/>
        <end position="72"/>
    </location>
</feature>
<evidence type="ECO:0000256" key="1">
    <source>
        <dbReference type="SAM" id="MobiDB-lite"/>
    </source>
</evidence>
<feature type="region of interest" description="Disordered" evidence="1">
    <location>
        <begin position="1"/>
        <end position="76"/>
    </location>
</feature>
<dbReference type="EMBL" id="VXAB01001095">
    <property type="protein sequence ID" value="NXJ04181.1"/>
    <property type="molecule type" value="Genomic_DNA"/>
</dbReference>
<dbReference type="AlphaFoldDB" id="A0A7K9Y6P1"/>
<evidence type="ECO:0000313" key="3">
    <source>
        <dbReference type="Proteomes" id="UP000522663"/>
    </source>
</evidence>
<feature type="compositionally biased region" description="Polar residues" evidence="1">
    <location>
        <begin position="37"/>
        <end position="51"/>
    </location>
</feature>
<dbReference type="GO" id="GO:0051301">
    <property type="term" value="P:cell division"/>
    <property type="evidence" value="ECO:0007669"/>
    <property type="project" value="InterPro"/>
</dbReference>